<keyword evidence="3" id="KW-0238">DNA-binding</keyword>
<reference evidence="6 7" key="1">
    <citation type="submission" date="2024-06" db="EMBL/GenBank/DDBJ databases">
        <title>Lysinibacillus zambalefons sp. nov., a Novel Firmicute Isolated from the Poon Bato Zambales Hyperalkaline Spring.</title>
        <authorList>
            <person name="Aja J.A."/>
            <person name="Lazaro J.E.H."/>
            <person name="Llorin L.D."/>
            <person name="Lim K.R."/>
            <person name="Teodosio J."/>
            <person name="Dalisay D.S."/>
        </authorList>
    </citation>
    <scope>NUCLEOTIDE SEQUENCE [LARGE SCALE GENOMIC DNA]</scope>
    <source>
        <strain evidence="6 7">M3</strain>
    </source>
</reference>
<keyword evidence="7" id="KW-1185">Reference proteome</keyword>
<accession>A0ABV1MUU9</accession>
<name>A0ABV1MUU9_9BACI</name>
<evidence type="ECO:0000313" key="6">
    <source>
        <dbReference type="EMBL" id="MEQ6356291.1"/>
    </source>
</evidence>
<dbReference type="PRINTS" id="PR00039">
    <property type="entry name" value="HTHLYSR"/>
</dbReference>
<dbReference type="Pfam" id="PF03466">
    <property type="entry name" value="LysR_substrate"/>
    <property type="match status" value="1"/>
</dbReference>
<dbReference type="InterPro" id="IPR036390">
    <property type="entry name" value="WH_DNA-bd_sf"/>
</dbReference>
<dbReference type="SUPFAM" id="SSF46785">
    <property type="entry name" value="Winged helix' DNA-binding domain"/>
    <property type="match status" value="1"/>
</dbReference>
<evidence type="ECO:0000259" key="5">
    <source>
        <dbReference type="PROSITE" id="PS50931"/>
    </source>
</evidence>
<dbReference type="PANTHER" id="PTHR30419:SF8">
    <property type="entry name" value="NITROGEN ASSIMILATION TRANSCRIPTIONAL ACTIVATOR-RELATED"/>
    <property type="match status" value="1"/>
</dbReference>
<feature type="domain" description="HTH lysR-type" evidence="5">
    <location>
        <begin position="7"/>
        <end position="64"/>
    </location>
</feature>
<dbReference type="InterPro" id="IPR005119">
    <property type="entry name" value="LysR_subst-bd"/>
</dbReference>
<dbReference type="SUPFAM" id="SSF53850">
    <property type="entry name" value="Periplasmic binding protein-like II"/>
    <property type="match status" value="1"/>
</dbReference>
<comment type="similarity">
    <text evidence="1">Belongs to the LysR transcriptional regulatory family.</text>
</comment>
<dbReference type="CDD" id="cd05466">
    <property type="entry name" value="PBP2_LTTR_substrate"/>
    <property type="match status" value="1"/>
</dbReference>
<keyword evidence="2" id="KW-0805">Transcription regulation</keyword>
<dbReference type="Gene3D" id="3.40.190.290">
    <property type="match status" value="1"/>
</dbReference>
<dbReference type="InterPro" id="IPR050950">
    <property type="entry name" value="HTH-type_LysR_regulators"/>
</dbReference>
<dbReference type="Gene3D" id="1.10.10.10">
    <property type="entry name" value="Winged helix-like DNA-binding domain superfamily/Winged helix DNA-binding domain"/>
    <property type="match status" value="1"/>
</dbReference>
<dbReference type="InterPro" id="IPR036388">
    <property type="entry name" value="WH-like_DNA-bd_sf"/>
</dbReference>
<sequence>MIGSDIVEIRHLHYFMAVCEELHFTKAAEKLGISQPTLSQQIRVLEDEVGMPLFDRIGKKIVLTEAGSMLLIYGTEILDTLQNVKDAIKDLQDMKSGHIRIGIMPSDLDYRITQLVIDFHQKFPKVKLKIMSSIEIVRQVLENEVDIGIGINVLPNDRLVTIPLCREQYVLTVSKEHPMANRESIDIAELKNLPVIMYPEGFFGREIVEDTVKKHGFQLNSVLETSSVTSIINLVKANIGATVQPYPLIIEMNDPTLHIIHIQDDAPSRSLSIIYRVDRYVSQATKALIEQIEVYFQG</sequence>
<protein>
    <submittedName>
        <fullName evidence="6">LysR family transcriptional regulator</fullName>
    </submittedName>
</protein>
<proteinExistence type="inferred from homology"/>
<evidence type="ECO:0000256" key="2">
    <source>
        <dbReference type="ARBA" id="ARBA00023015"/>
    </source>
</evidence>
<gene>
    <name evidence="6" type="ORF">ABNX05_16810</name>
</gene>
<evidence type="ECO:0000313" key="7">
    <source>
        <dbReference type="Proteomes" id="UP001478862"/>
    </source>
</evidence>
<keyword evidence="4" id="KW-0804">Transcription</keyword>
<comment type="caution">
    <text evidence="6">The sequence shown here is derived from an EMBL/GenBank/DDBJ whole genome shotgun (WGS) entry which is preliminary data.</text>
</comment>
<evidence type="ECO:0000256" key="4">
    <source>
        <dbReference type="ARBA" id="ARBA00023163"/>
    </source>
</evidence>
<dbReference type="PANTHER" id="PTHR30419">
    <property type="entry name" value="HTH-TYPE TRANSCRIPTIONAL REGULATOR YBHD"/>
    <property type="match status" value="1"/>
</dbReference>
<evidence type="ECO:0000256" key="1">
    <source>
        <dbReference type="ARBA" id="ARBA00009437"/>
    </source>
</evidence>
<dbReference type="Pfam" id="PF00126">
    <property type="entry name" value="HTH_1"/>
    <property type="match status" value="1"/>
</dbReference>
<dbReference type="PROSITE" id="PS50931">
    <property type="entry name" value="HTH_LYSR"/>
    <property type="match status" value="1"/>
</dbReference>
<evidence type="ECO:0000256" key="3">
    <source>
        <dbReference type="ARBA" id="ARBA00023125"/>
    </source>
</evidence>
<dbReference type="Proteomes" id="UP001478862">
    <property type="component" value="Unassembled WGS sequence"/>
</dbReference>
<organism evidence="6 7">
    <name type="scientific">Lysinibacillus zambalensis</name>
    <dbReference type="NCBI Taxonomy" id="3160866"/>
    <lineage>
        <taxon>Bacteria</taxon>
        <taxon>Bacillati</taxon>
        <taxon>Bacillota</taxon>
        <taxon>Bacilli</taxon>
        <taxon>Bacillales</taxon>
        <taxon>Bacillaceae</taxon>
        <taxon>Lysinibacillus</taxon>
    </lineage>
</organism>
<dbReference type="InterPro" id="IPR000847">
    <property type="entry name" value="LysR_HTH_N"/>
</dbReference>
<dbReference type="EMBL" id="JBEGDG010000013">
    <property type="protein sequence ID" value="MEQ6356291.1"/>
    <property type="molecule type" value="Genomic_DNA"/>
</dbReference>